<evidence type="ECO:0000313" key="4">
    <source>
        <dbReference type="EMBL" id="ADZ77218.1"/>
    </source>
</evidence>
<dbReference type="EMBL" id="CP002584">
    <property type="protein sequence ID" value="ADZ77218.1"/>
    <property type="molecule type" value="Genomic_DNA"/>
</dbReference>
<dbReference type="Gene3D" id="2.60.40.1930">
    <property type="match status" value="1"/>
</dbReference>
<keyword evidence="2" id="KW-0732">Signal</keyword>
<dbReference type="KEGG" id="shg:Sph21_0639"/>
<dbReference type="GO" id="GO:0004866">
    <property type="term" value="F:endopeptidase inhibitor activity"/>
    <property type="evidence" value="ECO:0007669"/>
    <property type="project" value="InterPro"/>
</dbReference>
<dbReference type="Gene3D" id="2.170.130.10">
    <property type="entry name" value="TonB-dependent receptor, plug domain"/>
    <property type="match status" value="1"/>
</dbReference>
<feature type="domain" description="Macroglobulin" evidence="3">
    <location>
        <begin position="47"/>
        <end position="130"/>
    </location>
</feature>
<dbReference type="AlphaFoldDB" id="F4C929"/>
<dbReference type="InterPro" id="IPR002890">
    <property type="entry name" value="MG2"/>
</dbReference>
<feature type="signal peptide" evidence="2">
    <location>
        <begin position="1"/>
        <end position="22"/>
    </location>
</feature>
<organism evidence="4">
    <name type="scientific">Sphingobacterium sp. (strain 21)</name>
    <dbReference type="NCBI Taxonomy" id="743722"/>
    <lineage>
        <taxon>Bacteria</taxon>
        <taxon>Pseudomonadati</taxon>
        <taxon>Bacteroidota</taxon>
        <taxon>Sphingobacteriia</taxon>
        <taxon>Sphingobacteriales</taxon>
        <taxon>Sphingobacteriaceae</taxon>
        <taxon>Sphingobacterium</taxon>
    </lineage>
</organism>
<dbReference type="STRING" id="743722.Sph21_0639"/>
<feature type="region of interest" description="Disordered" evidence="1">
    <location>
        <begin position="638"/>
        <end position="665"/>
    </location>
</feature>
<dbReference type="SUPFAM" id="SSF49464">
    <property type="entry name" value="Carboxypeptidase regulatory domain-like"/>
    <property type="match status" value="1"/>
</dbReference>
<dbReference type="InterPro" id="IPR008969">
    <property type="entry name" value="CarboxyPept-like_regulatory"/>
</dbReference>
<proteinExistence type="predicted"/>
<sequence length="904" mass="101539">MKRPSYFLLIMVFISLTGYAQKHDTTDALQRTLKHLETFQQKHPQERVYLQTDRAYYEAGDDIWFKAYVTVSQFNLLSAISKIMYVELLNDQQEVVQSRRLPVISGLSMGDFKLPETLVEGQYHIRAYTNWMRNFDEGLFFHQAITVNNKNSGGIISRSNFIYKNTTEKDKQVYGTVQLLDFKGRMIPNRQVAFELKNNGKTIAKQQVATDELGRLRFQFPYESRKKDQPDLLILHIDHGNQGTIVKNIPVIIRPDKRSIHLQAEAGTLLAGIQNRVGVQVIRNFIDEKQEVQGQLESNGQVITKFKSDAAGLGSFDFIPESDKAYSVLVYFADGDTIRMPLPDVQTEGFHLAVNNLMEQGIVAQLTASQSHIKNQQIACIIQSQGMVFYAAKQSMSKPAITFNIPKKDLPSGILEVALLDEQMDLIGSRKIFILNPRDTLILQARPNQTSYGTREKVTLDIKGLMPDTTDIGAFSASVVNIDKIPQIPKADKNIFSTLWLQANTYNTFDQPPINIVHQNKQTQQQIDVLMLTQSINRSFWKNVKEGKFPEIAYTPEKELRISGIVTNKQDEPVANAKVTIASFKPTATVLDTVTDSAGRFNFDKLLFYDQTDFLVQARDAKGKKNVKVKLDEVPSQAISQEDNEGEVKVTAKEGASNQNSEKSLDEVQQYGFSGKSIVLEEVEVNAKKENPAKHSSNLNGPGNADQVISGDELYFNGCPTLDICLQGRLVGVRFVNGIPYSTRSMNRPMQIILDGMYMDASALNIINPFDVASVEVLRTVGNTAIYGMWGSNGVLVITTRRGDQPRRFGPELYAPGLTTFSPQGFYEIRNFESPDYEAAADTTGSDRRTTVYWQPGIVVQKEHPASISFYTADEPGIYRIEIEGLDVNGRLGKSTSYIRVEKK</sequence>
<dbReference type="InterPro" id="IPR037066">
    <property type="entry name" value="Plug_dom_sf"/>
</dbReference>
<gene>
    <name evidence="4" type="ordered locus">Sph21_0639</name>
</gene>
<dbReference type="eggNOG" id="COG2373">
    <property type="taxonomic scope" value="Bacteria"/>
</dbReference>
<dbReference type="PATRIC" id="fig|743722.3.peg.690"/>
<dbReference type="OrthoDB" id="609485at2"/>
<name>F4C929_SPHS2</name>
<dbReference type="eggNOG" id="COG1629">
    <property type="taxonomic scope" value="Bacteria"/>
</dbReference>
<evidence type="ECO:0000256" key="1">
    <source>
        <dbReference type="SAM" id="MobiDB-lite"/>
    </source>
</evidence>
<dbReference type="Pfam" id="PF13620">
    <property type="entry name" value="CarboxypepD_reg"/>
    <property type="match status" value="1"/>
</dbReference>
<evidence type="ECO:0000256" key="2">
    <source>
        <dbReference type="SAM" id="SignalP"/>
    </source>
</evidence>
<protein>
    <recommendedName>
        <fullName evidence="3">Macroglobulin domain-containing protein</fullName>
    </recommendedName>
</protein>
<evidence type="ECO:0000259" key="3">
    <source>
        <dbReference type="Pfam" id="PF01835"/>
    </source>
</evidence>
<dbReference type="SUPFAM" id="SSF56935">
    <property type="entry name" value="Porins"/>
    <property type="match status" value="1"/>
</dbReference>
<dbReference type="Pfam" id="PF01835">
    <property type="entry name" value="MG2"/>
    <property type="match status" value="1"/>
</dbReference>
<reference evidence="4" key="1">
    <citation type="submission" date="2011-03" db="EMBL/GenBank/DDBJ databases">
        <title>Complete sequence of Sphingobacterium sp. 21.</title>
        <authorList>
            <consortium name="US DOE Joint Genome Institute"/>
            <person name="Lucas S."/>
            <person name="Copeland A."/>
            <person name="Lapidus A."/>
            <person name="Cheng J.-F."/>
            <person name="Goodwin L."/>
            <person name="Pitluck S."/>
            <person name="Davenport K."/>
            <person name="Detter J.C."/>
            <person name="Han C."/>
            <person name="Tapia R."/>
            <person name="Land M."/>
            <person name="Hauser L."/>
            <person name="Kyrpides N."/>
            <person name="Ivanova N."/>
            <person name="Ovchinnikova G."/>
            <person name="Pagani I."/>
            <person name="Siebers A.K."/>
            <person name="Allgaier M."/>
            <person name="Thelen M.P."/>
            <person name="Hugenholtz P."/>
            <person name="Woyke T."/>
        </authorList>
    </citation>
    <scope>NUCLEOTIDE SEQUENCE</scope>
    <source>
        <strain evidence="4">21</strain>
    </source>
</reference>
<feature type="chain" id="PRO_5003307568" description="Macroglobulin domain-containing protein" evidence="2">
    <location>
        <begin position="23"/>
        <end position="904"/>
    </location>
</feature>
<accession>F4C929</accession>
<dbReference type="HOGENOM" id="CLU_013214_1_0_10"/>